<keyword evidence="3" id="KW-0808">Transferase</keyword>
<evidence type="ECO:0000256" key="10">
    <source>
        <dbReference type="ARBA" id="ARBA00023136"/>
    </source>
</evidence>
<keyword evidence="7" id="KW-0560">Oxidoreductase</keyword>
<comment type="catalytic activity">
    <reaction evidence="17">
        <text>(5S)-hydroperoxy-(6E,8Z,11Z,14Z)-eicosatetraenoate + 2 glutathione = (5S)-hydroxy-(6E,8Z,11Z,14Z)-eicosatetraenoate + glutathione disulfide + H2O</text>
        <dbReference type="Rhea" id="RHEA:48620"/>
        <dbReference type="ChEBI" id="CHEBI:15377"/>
        <dbReference type="ChEBI" id="CHEBI:57450"/>
        <dbReference type="ChEBI" id="CHEBI:57925"/>
        <dbReference type="ChEBI" id="CHEBI:58297"/>
        <dbReference type="ChEBI" id="CHEBI:90632"/>
    </reaction>
    <physiologicalReaction direction="left-to-right" evidence="17">
        <dbReference type="Rhea" id="RHEA:48621"/>
    </physiologicalReaction>
</comment>
<dbReference type="InterPro" id="IPR001129">
    <property type="entry name" value="Membr-assoc_MAPEG"/>
</dbReference>
<keyword evidence="25" id="KW-1185">Reference proteome</keyword>
<evidence type="ECO:0000313" key="25">
    <source>
        <dbReference type="Proteomes" id="UP000693946"/>
    </source>
</evidence>
<evidence type="ECO:0000256" key="23">
    <source>
        <dbReference type="SAM" id="Phobius"/>
    </source>
</evidence>
<evidence type="ECO:0000256" key="16">
    <source>
        <dbReference type="ARBA" id="ARBA00039056"/>
    </source>
</evidence>
<comment type="catalytic activity">
    <reaction evidence="19">
        <text>15-deoxy-Delta(12,14)-prostaglandin J2 + glutathione = 15-deoxy-Delta(12,14)-prostaglandin J2-S-(R)-glutathione</text>
        <dbReference type="Rhea" id="RHEA:75963"/>
        <dbReference type="ChEBI" id="CHEBI:57925"/>
        <dbReference type="ChEBI" id="CHEBI:85236"/>
        <dbReference type="ChEBI" id="CHEBI:194498"/>
    </reaction>
    <physiologicalReaction direction="left-to-right" evidence="19">
        <dbReference type="Rhea" id="RHEA:75964"/>
    </physiologicalReaction>
</comment>
<evidence type="ECO:0000256" key="4">
    <source>
        <dbReference type="ARBA" id="ARBA00022692"/>
    </source>
</evidence>
<gene>
    <name evidence="24" type="ORF">JOB18_013822</name>
</gene>
<organism evidence="24 25">
    <name type="scientific">Solea senegalensis</name>
    <name type="common">Senegalese sole</name>
    <dbReference type="NCBI Taxonomy" id="28829"/>
    <lineage>
        <taxon>Eukaryota</taxon>
        <taxon>Metazoa</taxon>
        <taxon>Chordata</taxon>
        <taxon>Craniata</taxon>
        <taxon>Vertebrata</taxon>
        <taxon>Euteleostomi</taxon>
        <taxon>Actinopterygii</taxon>
        <taxon>Neopterygii</taxon>
        <taxon>Teleostei</taxon>
        <taxon>Neoteleostei</taxon>
        <taxon>Acanthomorphata</taxon>
        <taxon>Carangaria</taxon>
        <taxon>Pleuronectiformes</taxon>
        <taxon>Pleuronectoidei</taxon>
        <taxon>Soleidae</taxon>
        <taxon>Solea</taxon>
    </lineage>
</organism>
<dbReference type="Proteomes" id="UP000693946">
    <property type="component" value="Linkage Group LG1"/>
</dbReference>
<sequence>MRACATLRKPLRTRRKQSVKKLERGLAVCLVSSESRQSRLPTLSRFVKMGALSKEYGFVVLTGVASMFMIGHLTIKVARARKTYNVKYPQMYSDDPETGHIFNCIQRSHQNTLEMYPSFLFCLAVGGLHCPRLVSGLGVVWIIGREVYAHGYSTGDPEKRKRGFFGNIALFWMMMATANYGRHLLGWTGPYRGPFRRGVQC</sequence>
<comment type="pathway">
    <text evidence="15">Lipid metabolism; arachidonate metabolism.</text>
</comment>
<dbReference type="InterPro" id="IPR050997">
    <property type="entry name" value="MAPEG"/>
</dbReference>
<name>A0AAV6T4U7_SOLSE</name>
<feature type="transmembrane region" description="Helical" evidence="23">
    <location>
        <begin position="119"/>
        <end position="144"/>
    </location>
</feature>
<keyword evidence="11" id="KW-0564">Palmitate</keyword>
<dbReference type="GO" id="GO:0004464">
    <property type="term" value="F:leukotriene-C4 synthase activity"/>
    <property type="evidence" value="ECO:0007669"/>
    <property type="project" value="UniProtKB-EC"/>
</dbReference>
<evidence type="ECO:0000256" key="17">
    <source>
        <dbReference type="ARBA" id="ARBA00043664"/>
    </source>
</evidence>
<evidence type="ECO:0000256" key="15">
    <source>
        <dbReference type="ARBA" id="ARBA00037916"/>
    </source>
</evidence>
<dbReference type="PANTHER" id="PTHR10250:SF26">
    <property type="entry name" value="GLUTATHIONE S-TRANSFERASE 3, MITOCHONDRIAL"/>
    <property type="match status" value="1"/>
</dbReference>
<evidence type="ECO:0000256" key="11">
    <source>
        <dbReference type="ARBA" id="ARBA00023139"/>
    </source>
</evidence>
<dbReference type="GO" id="GO:0005635">
    <property type="term" value="C:nuclear envelope"/>
    <property type="evidence" value="ECO:0007669"/>
    <property type="project" value="TreeGrafter"/>
</dbReference>
<comment type="subcellular location">
    <subcellularLocation>
        <location evidence="1">Mitochondrion outer membrane</location>
        <topology evidence="1">Multi-pass membrane protein</topology>
    </subcellularLocation>
</comment>
<comment type="catalytic activity">
    <reaction evidence="18">
        <text>leukotriene C4 = leukotriene A4 + glutathione</text>
        <dbReference type="Rhea" id="RHEA:17617"/>
        <dbReference type="ChEBI" id="CHEBI:57463"/>
        <dbReference type="ChEBI" id="CHEBI:57925"/>
        <dbReference type="ChEBI" id="CHEBI:57973"/>
        <dbReference type="EC" id="4.4.1.20"/>
    </reaction>
    <physiologicalReaction direction="right-to-left" evidence="18">
        <dbReference type="Rhea" id="RHEA:17619"/>
    </physiologicalReaction>
</comment>
<dbReference type="EC" id="4.4.1.20" evidence="16"/>
<dbReference type="GO" id="GO:0005783">
    <property type="term" value="C:endoplasmic reticulum"/>
    <property type="evidence" value="ECO:0007669"/>
    <property type="project" value="TreeGrafter"/>
</dbReference>
<dbReference type="GO" id="GO:0006629">
    <property type="term" value="P:lipid metabolic process"/>
    <property type="evidence" value="ECO:0007669"/>
    <property type="project" value="UniProtKB-KW"/>
</dbReference>
<dbReference type="EMBL" id="JAGKHQ010000001">
    <property type="protein sequence ID" value="KAG7524558.1"/>
    <property type="molecule type" value="Genomic_DNA"/>
</dbReference>
<evidence type="ECO:0000256" key="7">
    <source>
        <dbReference type="ARBA" id="ARBA00023002"/>
    </source>
</evidence>
<keyword evidence="6 23" id="KW-1133">Transmembrane helix</keyword>
<evidence type="ECO:0000256" key="12">
    <source>
        <dbReference type="ARBA" id="ARBA00023239"/>
    </source>
</evidence>
<dbReference type="PANTHER" id="PTHR10250">
    <property type="entry name" value="MICROSOMAL GLUTATHIONE S-TRANSFERASE"/>
    <property type="match status" value="1"/>
</dbReference>
<evidence type="ECO:0000256" key="9">
    <source>
        <dbReference type="ARBA" id="ARBA00023128"/>
    </source>
</evidence>
<dbReference type="GO" id="GO:0004364">
    <property type="term" value="F:glutathione transferase activity"/>
    <property type="evidence" value="ECO:0007669"/>
    <property type="project" value="TreeGrafter"/>
</dbReference>
<evidence type="ECO:0000256" key="14">
    <source>
        <dbReference type="ARBA" id="ARBA00037884"/>
    </source>
</evidence>
<keyword evidence="10 23" id="KW-0472">Membrane</keyword>
<comment type="caution">
    <text evidence="24">The sequence shown here is derived from an EMBL/GenBank/DDBJ whole genome shotgun (WGS) entry which is preliminary data.</text>
</comment>
<keyword evidence="12" id="KW-0456">Lyase</keyword>
<evidence type="ECO:0000313" key="24">
    <source>
        <dbReference type="EMBL" id="KAG7524558.1"/>
    </source>
</evidence>
<feature type="transmembrane region" description="Helical" evidence="23">
    <location>
        <begin position="164"/>
        <end position="181"/>
    </location>
</feature>
<evidence type="ECO:0000256" key="20">
    <source>
        <dbReference type="ARBA" id="ARBA00069748"/>
    </source>
</evidence>
<evidence type="ECO:0000256" key="18">
    <source>
        <dbReference type="ARBA" id="ARBA00049298"/>
    </source>
</evidence>
<evidence type="ECO:0000256" key="13">
    <source>
        <dbReference type="ARBA" id="ARBA00023288"/>
    </source>
</evidence>
<reference evidence="24 25" key="1">
    <citation type="journal article" date="2021" name="Sci. Rep.">
        <title>Chromosome anchoring in Senegalese sole (Solea senegalensis) reveals sex-associated markers and genome rearrangements in flatfish.</title>
        <authorList>
            <person name="Guerrero-Cozar I."/>
            <person name="Gomez-Garrido J."/>
            <person name="Berbel C."/>
            <person name="Martinez-Blanch J.F."/>
            <person name="Alioto T."/>
            <person name="Claros M.G."/>
            <person name="Gagnaire P.A."/>
            <person name="Manchado M."/>
        </authorList>
    </citation>
    <scope>NUCLEOTIDE SEQUENCE [LARGE SCALE GENOMIC DNA]</scope>
    <source>
        <strain evidence="24">Sse05_10M</strain>
    </source>
</reference>
<evidence type="ECO:0000256" key="3">
    <source>
        <dbReference type="ARBA" id="ARBA00022679"/>
    </source>
</evidence>
<evidence type="ECO:0000256" key="21">
    <source>
        <dbReference type="ARBA" id="ARBA00075145"/>
    </source>
</evidence>
<dbReference type="AlphaFoldDB" id="A0AAV6T4U7"/>
<evidence type="ECO:0000256" key="8">
    <source>
        <dbReference type="ARBA" id="ARBA00023098"/>
    </source>
</evidence>
<protein>
    <recommendedName>
        <fullName evidence="20">Glutathione S-transferase 3, mitochondrial</fullName>
        <ecNumber evidence="16">4.4.1.20</ecNumber>
    </recommendedName>
    <alternativeName>
        <fullName evidence="21">Glutathione peroxidase MGST3</fullName>
    </alternativeName>
    <alternativeName>
        <fullName evidence="22">LTC4 synthase MGST3</fullName>
    </alternativeName>
</protein>
<evidence type="ECO:0000256" key="22">
    <source>
        <dbReference type="ARBA" id="ARBA00076908"/>
    </source>
</evidence>
<dbReference type="GO" id="GO:0004602">
    <property type="term" value="F:glutathione peroxidase activity"/>
    <property type="evidence" value="ECO:0007669"/>
    <property type="project" value="TreeGrafter"/>
</dbReference>
<keyword evidence="5" id="KW-1000">Mitochondrion outer membrane</keyword>
<keyword evidence="4 23" id="KW-0812">Transmembrane</keyword>
<accession>A0AAV6T4U7</accession>
<keyword evidence="9" id="KW-0496">Mitochondrion</keyword>
<dbReference type="FunFam" id="1.20.120.550:FF:000004">
    <property type="entry name" value="Microsomal glutathione S-transferase 3"/>
    <property type="match status" value="1"/>
</dbReference>
<evidence type="ECO:0000256" key="2">
    <source>
        <dbReference type="ARBA" id="ARBA00010459"/>
    </source>
</evidence>
<dbReference type="GO" id="GO:0005741">
    <property type="term" value="C:mitochondrial outer membrane"/>
    <property type="evidence" value="ECO:0007669"/>
    <property type="project" value="UniProtKB-SubCell"/>
</dbReference>
<proteinExistence type="inferred from homology"/>
<comment type="similarity">
    <text evidence="2">Belongs to the MAPEG family.</text>
</comment>
<evidence type="ECO:0000256" key="19">
    <source>
        <dbReference type="ARBA" id="ARBA00051411"/>
    </source>
</evidence>
<keyword evidence="13" id="KW-0449">Lipoprotein</keyword>
<feature type="transmembrane region" description="Helical" evidence="23">
    <location>
        <begin position="56"/>
        <end position="75"/>
    </location>
</feature>
<keyword evidence="8" id="KW-0443">Lipid metabolism</keyword>
<comment type="pathway">
    <text evidence="14">Lipid metabolism; leukotriene C4 biosynthesis.</text>
</comment>
<evidence type="ECO:0000256" key="6">
    <source>
        <dbReference type="ARBA" id="ARBA00022989"/>
    </source>
</evidence>
<evidence type="ECO:0000256" key="5">
    <source>
        <dbReference type="ARBA" id="ARBA00022787"/>
    </source>
</evidence>
<dbReference type="Pfam" id="PF01124">
    <property type="entry name" value="MAPEG"/>
    <property type="match status" value="1"/>
</dbReference>
<evidence type="ECO:0000256" key="1">
    <source>
        <dbReference type="ARBA" id="ARBA00004374"/>
    </source>
</evidence>